<keyword evidence="1" id="KW-0067">ATP-binding</keyword>
<dbReference type="InterPro" id="IPR036113">
    <property type="entry name" value="Asp/Glu-ADT_sf_sub_c"/>
</dbReference>
<dbReference type="PANTHER" id="PTHR15004">
    <property type="entry name" value="GLUTAMYL-TRNA(GLN) AMIDOTRANSFERASE SUBUNIT C, MITOCHONDRIAL"/>
    <property type="match status" value="1"/>
</dbReference>
<dbReference type="GO" id="GO:0016740">
    <property type="term" value="F:transferase activity"/>
    <property type="evidence" value="ECO:0007669"/>
    <property type="project" value="UniProtKB-KW"/>
</dbReference>
<keyword evidence="2" id="KW-0808">Transferase</keyword>
<name>A0A517YTA3_9BACT</name>
<organism evidence="2 3">
    <name type="scientific">Poriferisphaera corsica</name>
    <dbReference type="NCBI Taxonomy" id="2528020"/>
    <lineage>
        <taxon>Bacteria</taxon>
        <taxon>Pseudomonadati</taxon>
        <taxon>Planctomycetota</taxon>
        <taxon>Phycisphaerae</taxon>
        <taxon>Phycisphaerales</taxon>
        <taxon>Phycisphaeraceae</taxon>
        <taxon>Poriferisphaera</taxon>
    </lineage>
</organism>
<evidence type="ECO:0000313" key="2">
    <source>
        <dbReference type="EMBL" id="QDU33467.1"/>
    </source>
</evidence>
<dbReference type="NCBIfam" id="TIGR00135">
    <property type="entry name" value="gatC"/>
    <property type="match status" value="1"/>
</dbReference>
<proteinExistence type="inferred from homology"/>
<accession>A0A517YTA3</accession>
<dbReference type="EMBL" id="CP036425">
    <property type="protein sequence ID" value="QDU33467.1"/>
    <property type="molecule type" value="Genomic_DNA"/>
</dbReference>
<keyword evidence="1 2" id="KW-0436">Ligase</keyword>
<keyword evidence="1" id="KW-0648">Protein biosynthesis</keyword>
<keyword evidence="1" id="KW-0547">Nucleotide-binding</keyword>
<dbReference type="Gene3D" id="1.10.20.60">
    <property type="entry name" value="Glu-tRNAGln amidotransferase C subunit, N-terminal domain"/>
    <property type="match status" value="1"/>
</dbReference>
<comment type="catalytic activity">
    <reaction evidence="1">
        <text>L-glutamyl-tRNA(Gln) + L-glutamine + ATP + H2O = L-glutaminyl-tRNA(Gln) + L-glutamate + ADP + phosphate + H(+)</text>
        <dbReference type="Rhea" id="RHEA:17521"/>
        <dbReference type="Rhea" id="RHEA-COMP:9681"/>
        <dbReference type="Rhea" id="RHEA-COMP:9684"/>
        <dbReference type="ChEBI" id="CHEBI:15377"/>
        <dbReference type="ChEBI" id="CHEBI:15378"/>
        <dbReference type="ChEBI" id="CHEBI:29985"/>
        <dbReference type="ChEBI" id="CHEBI:30616"/>
        <dbReference type="ChEBI" id="CHEBI:43474"/>
        <dbReference type="ChEBI" id="CHEBI:58359"/>
        <dbReference type="ChEBI" id="CHEBI:78520"/>
        <dbReference type="ChEBI" id="CHEBI:78521"/>
        <dbReference type="ChEBI" id="CHEBI:456216"/>
    </reaction>
</comment>
<comment type="subunit">
    <text evidence="1">Heterotrimer of A, B and C subunits.</text>
</comment>
<comment type="similarity">
    <text evidence="1">Belongs to the GatC family.</text>
</comment>
<dbReference type="HAMAP" id="MF_00122">
    <property type="entry name" value="GatC"/>
    <property type="match status" value="1"/>
</dbReference>
<dbReference type="SUPFAM" id="SSF141000">
    <property type="entry name" value="Glu-tRNAGln amidotransferase C subunit"/>
    <property type="match status" value="1"/>
</dbReference>
<dbReference type="GO" id="GO:0050567">
    <property type="term" value="F:glutaminyl-tRNA synthase (glutamine-hydrolyzing) activity"/>
    <property type="evidence" value="ECO:0007669"/>
    <property type="project" value="UniProtKB-UniRule"/>
</dbReference>
<gene>
    <name evidence="1 2" type="primary">gatC</name>
    <name evidence="2" type="ORF">KS4_15150</name>
</gene>
<dbReference type="GO" id="GO:0070681">
    <property type="term" value="P:glutaminyl-tRNAGln biosynthesis via transamidation"/>
    <property type="evidence" value="ECO:0007669"/>
    <property type="project" value="TreeGrafter"/>
</dbReference>
<dbReference type="AlphaFoldDB" id="A0A517YTA3"/>
<dbReference type="Pfam" id="PF02686">
    <property type="entry name" value="GatC"/>
    <property type="match status" value="1"/>
</dbReference>
<dbReference type="GO" id="GO:0050566">
    <property type="term" value="F:asparaginyl-tRNA synthase (glutamine-hydrolyzing) activity"/>
    <property type="evidence" value="ECO:0007669"/>
    <property type="project" value="RHEA"/>
</dbReference>
<dbReference type="InterPro" id="IPR003837">
    <property type="entry name" value="GatC"/>
</dbReference>
<dbReference type="GO" id="GO:0006450">
    <property type="term" value="P:regulation of translational fidelity"/>
    <property type="evidence" value="ECO:0007669"/>
    <property type="project" value="InterPro"/>
</dbReference>
<comment type="function">
    <text evidence="1">Allows the formation of correctly charged Asn-tRNA(Asn) or Gln-tRNA(Gln) through the transamidation of misacylated Asp-tRNA(Asn) or Glu-tRNA(Gln) in organisms which lack either or both of asparaginyl-tRNA or glutaminyl-tRNA synthetases. The reaction takes place in the presence of glutamine and ATP through an activated phospho-Asp-tRNA(Asn) or phospho-Glu-tRNA(Gln).</text>
</comment>
<keyword evidence="3" id="KW-1185">Reference proteome</keyword>
<reference evidence="2 3" key="1">
    <citation type="submission" date="2019-02" db="EMBL/GenBank/DDBJ databases">
        <title>Deep-cultivation of Planctomycetes and their phenomic and genomic characterization uncovers novel biology.</title>
        <authorList>
            <person name="Wiegand S."/>
            <person name="Jogler M."/>
            <person name="Boedeker C."/>
            <person name="Pinto D."/>
            <person name="Vollmers J."/>
            <person name="Rivas-Marin E."/>
            <person name="Kohn T."/>
            <person name="Peeters S.H."/>
            <person name="Heuer A."/>
            <person name="Rast P."/>
            <person name="Oberbeckmann S."/>
            <person name="Bunk B."/>
            <person name="Jeske O."/>
            <person name="Meyerdierks A."/>
            <person name="Storesund J.E."/>
            <person name="Kallscheuer N."/>
            <person name="Luecker S."/>
            <person name="Lage O.M."/>
            <person name="Pohl T."/>
            <person name="Merkel B.J."/>
            <person name="Hornburger P."/>
            <person name="Mueller R.-W."/>
            <person name="Bruemmer F."/>
            <person name="Labrenz M."/>
            <person name="Spormann A.M."/>
            <person name="Op den Camp H."/>
            <person name="Overmann J."/>
            <person name="Amann R."/>
            <person name="Jetten M.S.M."/>
            <person name="Mascher T."/>
            <person name="Medema M.H."/>
            <person name="Devos D.P."/>
            <person name="Kaster A.-K."/>
            <person name="Ovreas L."/>
            <person name="Rohde M."/>
            <person name="Galperin M.Y."/>
            <person name="Jogler C."/>
        </authorList>
    </citation>
    <scope>NUCLEOTIDE SEQUENCE [LARGE SCALE GENOMIC DNA]</scope>
    <source>
        <strain evidence="2 3">KS4</strain>
    </source>
</reference>
<dbReference type="PANTHER" id="PTHR15004:SF0">
    <property type="entry name" value="GLUTAMYL-TRNA(GLN) AMIDOTRANSFERASE SUBUNIT C, MITOCHONDRIAL"/>
    <property type="match status" value="1"/>
</dbReference>
<dbReference type="Proteomes" id="UP000317369">
    <property type="component" value="Chromosome"/>
</dbReference>
<dbReference type="RefSeq" id="WP_145076523.1">
    <property type="nucleotide sequence ID" value="NZ_CP036425.1"/>
</dbReference>
<dbReference type="EC" id="6.3.5.-" evidence="1"/>
<dbReference type="GO" id="GO:0006412">
    <property type="term" value="P:translation"/>
    <property type="evidence" value="ECO:0007669"/>
    <property type="project" value="UniProtKB-UniRule"/>
</dbReference>
<evidence type="ECO:0000256" key="1">
    <source>
        <dbReference type="HAMAP-Rule" id="MF_00122"/>
    </source>
</evidence>
<protein>
    <recommendedName>
        <fullName evidence="1">Aspartyl/glutamyl-tRNA(Asn/Gln) amidotransferase subunit C</fullName>
        <shortName evidence="1">Asp/Glu-ADT subunit C</shortName>
        <ecNumber evidence="1">6.3.5.-</ecNumber>
    </recommendedName>
</protein>
<sequence>MSEQKITEEDVRHVAKLSRLRLNDDEIHHFTEQLEAVLGYISKLNELDVEGVEPMAHAMDMSNVLREDIEVDGISTKDALKNAPASDDAYFEVPKVLGEGSGA</sequence>
<dbReference type="KEGG" id="pcor:KS4_15150"/>
<comment type="catalytic activity">
    <reaction evidence="1">
        <text>L-aspartyl-tRNA(Asn) + L-glutamine + ATP + H2O = L-asparaginyl-tRNA(Asn) + L-glutamate + ADP + phosphate + 2 H(+)</text>
        <dbReference type="Rhea" id="RHEA:14513"/>
        <dbReference type="Rhea" id="RHEA-COMP:9674"/>
        <dbReference type="Rhea" id="RHEA-COMP:9677"/>
        <dbReference type="ChEBI" id="CHEBI:15377"/>
        <dbReference type="ChEBI" id="CHEBI:15378"/>
        <dbReference type="ChEBI" id="CHEBI:29985"/>
        <dbReference type="ChEBI" id="CHEBI:30616"/>
        <dbReference type="ChEBI" id="CHEBI:43474"/>
        <dbReference type="ChEBI" id="CHEBI:58359"/>
        <dbReference type="ChEBI" id="CHEBI:78515"/>
        <dbReference type="ChEBI" id="CHEBI:78516"/>
        <dbReference type="ChEBI" id="CHEBI:456216"/>
    </reaction>
</comment>
<dbReference type="GO" id="GO:0005524">
    <property type="term" value="F:ATP binding"/>
    <property type="evidence" value="ECO:0007669"/>
    <property type="project" value="UniProtKB-KW"/>
</dbReference>
<dbReference type="OrthoDB" id="9813938at2"/>
<evidence type="ECO:0000313" key="3">
    <source>
        <dbReference type="Proteomes" id="UP000317369"/>
    </source>
</evidence>